<name>A0A0N8R351_PSESX</name>
<dbReference type="Proteomes" id="UP000050381">
    <property type="component" value="Unassembled WGS sequence"/>
</dbReference>
<evidence type="ECO:0000313" key="1">
    <source>
        <dbReference type="EMBL" id="KPW88614.1"/>
    </source>
</evidence>
<dbReference type="PATRIC" id="fig|264450.4.peg.2629"/>
<sequence>MDELTDVGQFRQLGRLLLEQVLDRLDVVVGSAFDLFDALGVLQREILCQGVQHRVGFGGKRRDFADGGVGGQALEPAHFNQDAGTDQAVLAENRAQGLGFAGVAAVYRGNRSERRELHGVFSDSRATKWGAYHT</sequence>
<protein>
    <submittedName>
        <fullName evidence="1">Uncharacterized protein</fullName>
    </submittedName>
</protein>
<proteinExistence type="predicted"/>
<dbReference type="AlphaFoldDB" id="A0A0N8R351"/>
<evidence type="ECO:0000313" key="2">
    <source>
        <dbReference type="Proteomes" id="UP000050381"/>
    </source>
</evidence>
<gene>
    <name evidence="1" type="ORF">ALO79_200004</name>
</gene>
<organism evidence="1 2">
    <name type="scientific">Pseudomonas syringae pv. castaneae</name>
    <dbReference type="NCBI Taxonomy" id="264450"/>
    <lineage>
        <taxon>Bacteria</taxon>
        <taxon>Pseudomonadati</taxon>
        <taxon>Pseudomonadota</taxon>
        <taxon>Gammaproteobacteria</taxon>
        <taxon>Pseudomonadales</taxon>
        <taxon>Pseudomonadaceae</taxon>
        <taxon>Pseudomonas</taxon>
        <taxon>Pseudomonas syringae</taxon>
    </lineage>
</organism>
<reference evidence="1 2" key="1">
    <citation type="submission" date="2015-09" db="EMBL/GenBank/DDBJ databases">
        <title>Genome announcement of multiple Pseudomonas syringae strains.</title>
        <authorList>
            <person name="Thakur S."/>
            <person name="Wang P.W."/>
            <person name="Gong Y."/>
            <person name="Weir B.S."/>
            <person name="Guttman D.S."/>
        </authorList>
    </citation>
    <scope>NUCLEOTIDE SEQUENCE [LARGE SCALE GENOMIC DNA]</scope>
    <source>
        <strain evidence="1 2">ICMP9419</strain>
    </source>
</reference>
<dbReference type="EMBL" id="LJQD01000587">
    <property type="protein sequence ID" value="KPW88614.1"/>
    <property type="molecule type" value="Genomic_DNA"/>
</dbReference>
<comment type="caution">
    <text evidence="1">The sequence shown here is derived from an EMBL/GenBank/DDBJ whole genome shotgun (WGS) entry which is preliminary data.</text>
</comment>
<accession>A0A0N8R351</accession>